<keyword evidence="18" id="KW-1185">Reference proteome</keyword>
<dbReference type="PANTHER" id="PTHR43294:SF21">
    <property type="entry name" value="CATION TRANSPORTING ATPASE"/>
    <property type="match status" value="1"/>
</dbReference>
<feature type="transmembrane region" description="Helical" evidence="15">
    <location>
        <begin position="247"/>
        <end position="265"/>
    </location>
</feature>
<dbReference type="SMART" id="SM00831">
    <property type="entry name" value="Cation_ATPase_N"/>
    <property type="match status" value="1"/>
</dbReference>
<keyword evidence="6 15" id="KW-0812">Transmembrane</keyword>
<evidence type="ECO:0000256" key="10">
    <source>
        <dbReference type="ARBA" id="ARBA00022967"/>
    </source>
</evidence>
<accession>A0ABS4HRK1</accession>
<dbReference type="Pfam" id="PF00690">
    <property type="entry name" value="Cation_ATPase_N"/>
    <property type="match status" value="1"/>
</dbReference>
<keyword evidence="7" id="KW-0547">Nucleotide-binding</keyword>
<feature type="transmembrane region" description="Helical" evidence="15">
    <location>
        <begin position="62"/>
        <end position="78"/>
    </location>
</feature>
<keyword evidence="3" id="KW-0813">Transport</keyword>
<gene>
    <name evidence="17" type="ORF">J2Z65_000434</name>
</gene>
<comment type="similarity">
    <text evidence="2">Belongs to the cation transport ATPase (P-type) (TC 3.A.3) family. Type IIA subfamily.</text>
</comment>
<reference evidence="17 18" key="1">
    <citation type="submission" date="2021-03" db="EMBL/GenBank/DDBJ databases">
        <title>Genomic Encyclopedia of Type Strains, Phase IV (KMG-IV): sequencing the most valuable type-strain genomes for metagenomic binning, comparative biology and taxonomic classification.</title>
        <authorList>
            <person name="Goeker M."/>
        </authorList>
    </citation>
    <scope>NUCLEOTIDE SEQUENCE [LARGE SCALE GENOMIC DNA]</scope>
    <source>
        <strain evidence="17 18">DSM 24950</strain>
    </source>
</reference>
<keyword evidence="4" id="KW-1003">Cell membrane</keyword>
<keyword evidence="5" id="KW-0597">Phosphoprotein</keyword>
<dbReference type="InterPro" id="IPR018303">
    <property type="entry name" value="ATPase_P-typ_P_site"/>
</dbReference>
<dbReference type="InterPro" id="IPR023214">
    <property type="entry name" value="HAD_sf"/>
</dbReference>
<feature type="region of interest" description="Disordered" evidence="14">
    <location>
        <begin position="911"/>
        <end position="931"/>
    </location>
</feature>
<feature type="transmembrane region" description="Helical" evidence="15">
    <location>
        <begin position="816"/>
        <end position="833"/>
    </location>
</feature>
<comment type="caution">
    <text evidence="17">The sequence shown here is derived from an EMBL/GenBank/DDBJ whole genome shotgun (WGS) entry which is preliminary data.</text>
</comment>
<dbReference type="Pfam" id="PF00122">
    <property type="entry name" value="E1-E2_ATPase"/>
    <property type="match status" value="1"/>
</dbReference>
<feature type="compositionally biased region" description="Polar residues" evidence="14">
    <location>
        <begin position="922"/>
        <end position="931"/>
    </location>
</feature>
<dbReference type="NCBIfam" id="TIGR01116">
    <property type="entry name" value="ATPase-IIA1_Ca"/>
    <property type="match status" value="1"/>
</dbReference>
<keyword evidence="10" id="KW-1278">Translocase</keyword>
<dbReference type="Pfam" id="PF00689">
    <property type="entry name" value="Cation_ATPase_C"/>
    <property type="match status" value="1"/>
</dbReference>
<dbReference type="PRINTS" id="PR00119">
    <property type="entry name" value="CATATPASE"/>
</dbReference>
<dbReference type="SFLD" id="SFLDG00002">
    <property type="entry name" value="C1.7:_P-type_atpase_like"/>
    <property type="match status" value="1"/>
</dbReference>
<dbReference type="InterPro" id="IPR059000">
    <property type="entry name" value="ATPase_P-type_domA"/>
</dbReference>
<keyword evidence="13 15" id="KW-0472">Membrane</keyword>
<dbReference type="SUPFAM" id="SSF81665">
    <property type="entry name" value="Calcium ATPase, transmembrane domain M"/>
    <property type="match status" value="1"/>
</dbReference>
<dbReference type="InterPro" id="IPR044492">
    <property type="entry name" value="P_typ_ATPase_HD_dom"/>
</dbReference>
<keyword evidence="11 15" id="KW-1133">Transmembrane helix</keyword>
<dbReference type="InterPro" id="IPR006068">
    <property type="entry name" value="ATPase_P-typ_cation-transptr_C"/>
</dbReference>
<feature type="transmembrane region" description="Helical" evidence="15">
    <location>
        <begin position="889"/>
        <end position="909"/>
    </location>
</feature>
<dbReference type="InterPro" id="IPR050510">
    <property type="entry name" value="Cation_transp_ATPase_P-type"/>
</dbReference>
<evidence type="ECO:0000256" key="4">
    <source>
        <dbReference type="ARBA" id="ARBA00022475"/>
    </source>
</evidence>
<keyword evidence="8" id="KW-0067">ATP-binding</keyword>
<keyword evidence="12" id="KW-0406">Ion transport</keyword>
<dbReference type="SFLD" id="SFLDF00027">
    <property type="entry name" value="p-type_atpase"/>
    <property type="match status" value="1"/>
</dbReference>
<dbReference type="PRINTS" id="PR00120">
    <property type="entry name" value="HATPASE"/>
</dbReference>
<evidence type="ECO:0000313" key="17">
    <source>
        <dbReference type="EMBL" id="MBP1961240.1"/>
    </source>
</evidence>
<evidence type="ECO:0000259" key="16">
    <source>
        <dbReference type="SMART" id="SM00831"/>
    </source>
</evidence>
<feature type="domain" description="Cation-transporting P-type ATPase N-terminal" evidence="16">
    <location>
        <begin position="5"/>
        <end position="79"/>
    </location>
</feature>
<evidence type="ECO:0000256" key="11">
    <source>
        <dbReference type="ARBA" id="ARBA00022989"/>
    </source>
</evidence>
<evidence type="ECO:0000256" key="15">
    <source>
        <dbReference type="SAM" id="Phobius"/>
    </source>
</evidence>
<dbReference type="PROSITE" id="PS00154">
    <property type="entry name" value="ATPASE_E1_E2"/>
    <property type="match status" value="1"/>
</dbReference>
<evidence type="ECO:0000256" key="9">
    <source>
        <dbReference type="ARBA" id="ARBA00022842"/>
    </source>
</evidence>
<keyword evidence="9" id="KW-0460">Magnesium</keyword>
<evidence type="ECO:0000256" key="13">
    <source>
        <dbReference type="ARBA" id="ARBA00023136"/>
    </source>
</evidence>
<dbReference type="SFLD" id="SFLDS00003">
    <property type="entry name" value="Haloacid_Dehalogenase"/>
    <property type="match status" value="1"/>
</dbReference>
<feature type="transmembrane region" description="Helical" evidence="15">
    <location>
        <begin position="854"/>
        <end position="874"/>
    </location>
</feature>
<dbReference type="SUPFAM" id="SSF56784">
    <property type="entry name" value="HAD-like"/>
    <property type="match status" value="1"/>
</dbReference>
<evidence type="ECO:0000256" key="2">
    <source>
        <dbReference type="ARBA" id="ARBA00005675"/>
    </source>
</evidence>
<dbReference type="Gene3D" id="1.20.1110.10">
    <property type="entry name" value="Calcium-transporting ATPase, transmembrane domain"/>
    <property type="match status" value="1"/>
</dbReference>
<dbReference type="Gene3D" id="2.70.150.10">
    <property type="entry name" value="Calcium-transporting ATPase, cytoplasmic transduction domain A"/>
    <property type="match status" value="1"/>
</dbReference>
<feature type="transmembrane region" description="Helical" evidence="15">
    <location>
        <begin position="783"/>
        <end position="804"/>
    </location>
</feature>
<feature type="transmembrane region" description="Helical" evidence="15">
    <location>
        <begin position="84"/>
        <end position="102"/>
    </location>
</feature>
<evidence type="ECO:0000256" key="6">
    <source>
        <dbReference type="ARBA" id="ARBA00022692"/>
    </source>
</evidence>
<feature type="transmembrane region" description="Helical" evidence="15">
    <location>
        <begin position="743"/>
        <end position="762"/>
    </location>
</feature>
<dbReference type="RefSeq" id="WP_167064115.1">
    <property type="nucleotide sequence ID" value="NZ_JAAOZR010000031.1"/>
</dbReference>
<evidence type="ECO:0000256" key="3">
    <source>
        <dbReference type="ARBA" id="ARBA00022448"/>
    </source>
</evidence>
<organism evidence="17 18">
    <name type="scientific">Paenibacillus aceris</name>
    <dbReference type="NCBI Taxonomy" id="869555"/>
    <lineage>
        <taxon>Bacteria</taxon>
        <taxon>Bacillati</taxon>
        <taxon>Bacillota</taxon>
        <taxon>Bacilli</taxon>
        <taxon>Bacillales</taxon>
        <taxon>Paenibacillaceae</taxon>
        <taxon>Paenibacillus</taxon>
    </lineage>
</organism>
<evidence type="ECO:0000256" key="12">
    <source>
        <dbReference type="ARBA" id="ARBA00023065"/>
    </source>
</evidence>
<feature type="transmembrane region" description="Helical" evidence="15">
    <location>
        <begin position="710"/>
        <end position="731"/>
    </location>
</feature>
<dbReference type="EMBL" id="JAGGKV010000001">
    <property type="protein sequence ID" value="MBP1961240.1"/>
    <property type="molecule type" value="Genomic_DNA"/>
</dbReference>
<proteinExistence type="inferred from homology"/>
<protein>
    <submittedName>
        <fullName evidence="17">Ca2+-transporting ATPase</fullName>
    </submittedName>
</protein>
<dbReference type="InterPro" id="IPR001757">
    <property type="entry name" value="P_typ_ATPase"/>
</dbReference>
<dbReference type="Proteomes" id="UP001519344">
    <property type="component" value="Unassembled WGS sequence"/>
</dbReference>
<dbReference type="CDD" id="cd02089">
    <property type="entry name" value="P-type_ATPase_Ca_prok"/>
    <property type="match status" value="1"/>
</dbReference>
<comment type="subcellular location">
    <subcellularLocation>
        <location evidence="1">Cell membrane</location>
        <topology evidence="1">Multi-pass membrane protein</topology>
    </subcellularLocation>
</comment>
<evidence type="ECO:0000256" key="5">
    <source>
        <dbReference type="ARBA" id="ARBA00022553"/>
    </source>
</evidence>
<evidence type="ECO:0000256" key="8">
    <source>
        <dbReference type="ARBA" id="ARBA00022840"/>
    </source>
</evidence>
<dbReference type="SUPFAM" id="SSF81660">
    <property type="entry name" value="Metal cation-transporting ATPase, ATP-binding domain N"/>
    <property type="match status" value="1"/>
</dbReference>
<evidence type="ECO:0000256" key="7">
    <source>
        <dbReference type="ARBA" id="ARBA00022741"/>
    </source>
</evidence>
<dbReference type="InterPro" id="IPR005782">
    <property type="entry name" value="P-type_ATPase_IIA"/>
</dbReference>
<dbReference type="Gene3D" id="3.40.50.1000">
    <property type="entry name" value="HAD superfamily/HAD-like"/>
    <property type="match status" value="1"/>
</dbReference>
<evidence type="ECO:0000313" key="18">
    <source>
        <dbReference type="Proteomes" id="UP001519344"/>
    </source>
</evidence>
<dbReference type="PANTHER" id="PTHR43294">
    <property type="entry name" value="SODIUM/POTASSIUM-TRANSPORTING ATPASE SUBUNIT ALPHA"/>
    <property type="match status" value="1"/>
</dbReference>
<dbReference type="InterPro" id="IPR008250">
    <property type="entry name" value="ATPase_P-typ_transduc_dom_A_sf"/>
</dbReference>
<name>A0ABS4HRK1_9BACL</name>
<sequence length="931" mass="101395">MSQNKWYQLTSEEVLQLQQVDTQQGLPWEEAWKRQGEAGRNELSEGHRVSPITLLLNQFKDFMVLVLLGATLISGLLGEYLDAITIVIIIVMNGILGFSQEFRAERSLRALKELSAPNANVWREGAVHQIPARDLVPGDIILLESGDRVPADVRFLETNGVYIEESALTGESVAVSKQTAAIPHDEVPLGDQRNLGFMGTMVSRGTAKAVVVRIGMNTEMGKIADLIQNTESMETPLQHRLEQLGKILIIVAIALTILVVVAGIMHGQQPYAMFLAGVSLAVAAIPEGLPAIVTIALALGVQRMIKRKAIVRKLPSVETLGCASVICSDKTGTLTQNKMTVTHLWVGGDVLEVTGDGYAPVGDIQIGGQNADLLKNPSLSRLLHVSVLCNNATLYEEKQELKRKKGKDAKETSVSVWNIKGDPTEGALVVLSAKSGITHESLSDKYKRIAEFPFDSERKRMSVLVSSENGRMACTKGAPDVLLQHCSYILWDGKVIPFTSTLKQKVMAANEGMARSALRVLGIAYKELKSTDRYDDYEAVENGLVFIGLTGMIDPPRKEVREAISKCRKAGIKTVMITGDHQTTAEAIAKQLGMIQGNGVSLSGQQLASMSDEDLEAKVNDTYVYARVSPEHKLRIVKALQRKGHVVAMTGDGVNDAPAIKAADIGIAMGITGTDVSKEASSLILSDDNFSTIVAAIEEGRGIYENIRKFIRYLLASNVGEIMTMFIAMMAGLPLPLVPIQILWVNLVTDGLPAMALGVDQAEKDLMQHKPRSAKENIFARRLGWKIISRGILIGVCTLAAFWLVLRTDPSDAATLLKAQSVAFATLVMAQLIHVFDCRSSRSIFHRNPLQNRYLVLAVLSSLVLMLAVMYVEALQPIFKTVPLGWKDWILVLIAAGIPTFFMGLGSVLSPKRTKGSRPAAYNSSSKASFR</sequence>
<dbReference type="InterPro" id="IPR023299">
    <property type="entry name" value="ATPase_P-typ_cyto_dom_N"/>
</dbReference>
<dbReference type="InterPro" id="IPR004014">
    <property type="entry name" value="ATPase_P-typ_cation-transptr_N"/>
</dbReference>
<dbReference type="Pfam" id="PF13246">
    <property type="entry name" value="Cation_ATPase"/>
    <property type="match status" value="1"/>
</dbReference>
<dbReference type="InterPro" id="IPR036412">
    <property type="entry name" value="HAD-like_sf"/>
</dbReference>
<dbReference type="SUPFAM" id="SSF81653">
    <property type="entry name" value="Calcium ATPase, transduction domain A"/>
    <property type="match status" value="1"/>
</dbReference>
<dbReference type="Gene3D" id="3.40.1110.10">
    <property type="entry name" value="Calcium-transporting ATPase, cytoplasmic domain N"/>
    <property type="match status" value="1"/>
</dbReference>
<evidence type="ECO:0000256" key="14">
    <source>
        <dbReference type="SAM" id="MobiDB-lite"/>
    </source>
</evidence>
<feature type="transmembrane region" description="Helical" evidence="15">
    <location>
        <begin position="271"/>
        <end position="299"/>
    </location>
</feature>
<evidence type="ECO:0000256" key="1">
    <source>
        <dbReference type="ARBA" id="ARBA00004651"/>
    </source>
</evidence>
<dbReference type="InterPro" id="IPR023298">
    <property type="entry name" value="ATPase_P-typ_TM_dom_sf"/>
</dbReference>
<dbReference type="NCBIfam" id="TIGR01494">
    <property type="entry name" value="ATPase_P-type"/>
    <property type="match status" value="3"/>
</dbReference>